<feature type="transmembrane region" description="Helical" evidence="5">
    <location>
        <begin position="326"/>
        <end position="347"/>
    </location>
</feature>
<dbReference type="InterPro" id="IPR002645">
    <property type="entry name" value="STAS_dom"/>
</dbReference>
<dbReference type="PROSITE" id="PS01130">
    <property type="entry name" value="SLC26A"/>
    <property type="match status" value="1"/>
</dbReference>
<evidence type="ECO:0000313" key="8">
    <source>
        <dbReference type="Proteomes" id="UP000269412"/>
    </source>
</evidence>
<feature type="transmembrane region" description="Helical" evidence="5">
    <location>
        <begin position="72"/>
        <end position="92"/>
    </location>
</feature>
<dbReference type="InterPro" id="IPR011547">
    <property type="entry name" value="SLC26A/SulP_dom"/>
</dbReference>
<evidence type="ECO:0000256" key="5">
    <source>
        <dbReference type="SAM" id="Phobius"/>
    </source>
</evidence>
<feature type="transmembrane region" description="Helical" evidence="5">
    <location>
        <begin position="131"/>
        <end position="149"/>
    </location>
</feature>
<feature type="transmembrane region" description="Helical" evidence="5">
    <location>
        <begin position="202"/>
        <end position="221"/>
    </location>
</feature>
<name>A0A495E7H0_9FLAO</name>
<dbReference type="Proteomes" id="UP000269412">
    <property type="component" value="Unassembled WGS sequence"/>
</dbReference>
<keyword evidence="8" id="KW-1185">Reference proteome</keyword>
<protein>
    <submittedName>
        <fullName evidence="7">SulP family sulfate permease</fullName>
    </submittedName>
</protein>
<dbReference type="PROSITE" id="PS50801">
    <property type="entry name" value="STAS"/>
    <property type="match status" value="1"/>
</dbReference>
<evidence type="ECO:0000256" key="3">
    <source>
        <dbReference type="ARBA" id="ARBA00022989"/>
    </source>
</evidence>
<feature type="transmembrane region" description="Helical" evidence="5">
    <location>
        <begin position="23"/>
        <end position="43"/>
    </location>
</feature>
<dbReference type="PANTHER" id="PTHR11814">
    <property type="entry name" value="SULFATE TRANSPORTER"/>
    <property type="match status" value="1"/>
</dbReference>
<sequence length="576" mass="63586">MFKFFPFLQWLGTYKKAYLSKDIIAGLTVGIILIPQGMAYAMIAGLPPVYGLYASLLPILTYVFLGTSRQVAVGPVAMDSLLVAASLGTLAITSIENYIAMVIVLAFLVGATQVLLGVFKMGFLVNYLSRPVISGFTSAAALIIIFSQIKHLLGIKVERATYFHELLVNVFSKISETNKFDLLIGIIGILLIILLKKINKKIPSILIVVIIGIATVYFFNLENFGVSLVGKVPSGLPSFKLPNISLTVVKDLWVMAIALAMVGYLEAISIGKAIEEKTGEETIDANKELIAIGSSNVIGSFFQAYPVTASFSRSAINSEAGAKTNLAALFSVVMVVITLLYLTPVFYYLPKAVLASIIMVSVFGLIDLEYAKRLLKHRKDEFFVLLITFFITLFIGIKEGILVGVLISLLLMVYRTSNPHFAVLGNIKGTEYYRNINRFGEDVFIQDNLLIVRFDAQLYFANASYFKKEIYKCIETKGANLRGIILNAEAINYIDSTAANMLKKLIKELESKHINFYIAGAIGPTRDILYSSGIIEVLKRENLFVKTNEAVLQFNNPKRETGLGFKIAHQNRMNSD</sequence>
<comment type="subcellular location">
    <subcellularLocation>
        <location evidence="1">Membrane</location>
        <topology evidence="1">Multi-pass membrane protein</topology>
    </subcellularLocation>
</comment>
<dbReference type="GO" id="GO:0008271">
    <property type="term" value="F:secondary active sulfate transmembrane transporter activity"/>
    <property type="evidence" value="ECO:0007669"/>
    <property type="project" value="InterPro"/>
</dbReference>
<evidence type="ECO:0000256" key="2">
    <source>
        <dbReference type="ARBA" id="ARBA00022692"/>
    </source>
</evidence>
<reference evidence="7 8" key="1">
    <citation type="submission" date="2018-10" db="EMBL/GenBank/DDBJ databases">
        <title>Genomic Encyclopedia of Archaeal and Bacterial Type Strains, Phase II (KMG-II): from individual species to whole genera.</title>
        <authorList>
            <person name="Goeker M."/>
        </authorList>
    </citation>
    <scope>NUCLEOTIDE SEQUENCE [LARGE SCALE GENOMIC DNA]</scope>
    <source>
        <strain evidence="7 8">DSM 25230</strain>
    </source>
</reference>
<keyword evidence="2 5" id="KW-0812">Transmembrane</keyword>
<feature type="transmembrane region" description="Helical" evidence="5">
    <location>
        <begin position="382"/>
        <end position="414"/>
    </location>
</feature>
<dbReference type="NCBIfam" id="TIGR00815">
    <property type="entry name" value="sulP"/>
    <property type="match status" value="1"/>
</dbReference>
<keyword evidence="4 5" id="KW-0472">Membrane</keyword>
<dbReference type="Gene3D" id="3.30.750.24">
    <property type="entry name" value="STAS domain"/>
    <property type="match status" value="1"/>
</dbReference>
<evidence type="ECO:0000313" key="7">
    <source>
        <dbReference type="EMBL" id="RKR12453.1"/>
    </source>
</evidence>
<dbReference type="CDD" id="cd07042">
    <property type="entry name" value="STAS_SulP_like_sulfate_transporter"/>
    <property type="match status" value="1"/>
</dbReference>
<comment type="caution">
    <text evidence="7">The sequence shown here is derived from an EMBL/GenBank/DDBJ whole genome shotgun (WGS) entry which is preliminary data.</text>
</comment>
<evidence type="ECO:0000259" key="6">
    <source>
        <dbReference type="PROSITE" id="PS50801"/>
    </source>
</evidence>
<dbReference type="InterPro" id="IPR001902">
    <property type="entry name" value="SLC26A/SulP_fam"/>
</dbReference>
<dbReference type="RefSeq" id="WP_121068528.1">
    <property type="nucleotide sequence ID" value="NZ_RBIQ01000009.1"/>
</dbReference>
<keyword evidence="3 5" id="KW-1133">Transmembrane helix</keyword>
<dbReference type="Pfam" id="PF01740">
    <property type="entry name" value="STAS"/>
    <property type="match status" value="1"/>
</dbReference>
<accession>A0A495E7H0</accession>
<dbReference type="Pfam" id="PF00916">
    <property type="entry name" value="Sulfate_transp"/>
    <property type="match status" value="1"/>
</dbReference>
<feature type="transmembrane region" description="Helical" evidence="5">
    <location>
        <begin position="98"/>
        <end position="119"/>
    </location>
</feature>
<feature type="transmembrane region" description="Helical" evidence="5">
    <location>
        <begin position="353"/>
        <end position="370"/>
    </location>
</feature>
<organism evidence="7 8">
    <name type="scientific">Maribacter vaceletii</name>
    <dbReference type="NCBI Taxonomy" id="1206816"/>
    <lineage>
        <taxon>Bacteria</taxon>
        <taxon>Pseudomonadati</taxon>
        <taxon>Bacteroidota</taxon>
        <taxon>Flavobacteriia</taxon>
        <taxon>Flavobacteriales</taxon>
        <taxon>Flavobacteriaceae</taxon>
        <taxon>Maribacter</taxon>
    </lineage>
</organism>
<dbReference type="InterPro" id="IPR018045">
    <property type="entry name" value="S04_transporter_CS"/>
</dbReference>
<dbReference type="OrthoDB" id="9771198at2"/>
<feature type="domain" description="STAS" evidence="6">
    <location>
        <begin position="439"/>
        <end position="554"/>
    </location>
</feature>
<feature type="transmembrane region" description="Helical" evidence="5">
    <location>
        <begin position="49"/>
        <end position="65"/>
    </location>
</feature>
<dbReference type="GO" id="GO:0016020">
    <property type="term" value="C:membrane"/>
    <property type="evidence" value="ECO:0007669"/>
    <property type="project" value="UniProtKB-SubCell"/>
</dbReference>
<evidence type="ECO:0000256" key="4">
    <source>
        <dbReference type="ARBA" id="ARBA00023136"/>
    </source>
</evidence>
<gene>
    <name evidence="7" type="ORF">CLV91_2584</name>
</gene>
<evidence type="ECO:0000256" key="1">
    <source>
        <dbReference type="ARBA" id="ARBA00004141"/>
    </source>
</evidence>
<dbReference type="EMBL" id="RBIQ01000009">
    <property type="protein sequence ID" value="RKR12453.1"/>
    <property type="molecule type" value="Genomic_DNA"/>
</dbReference>
<proteinExistence type="predicted"/>
<dbReference type="SUPFAM" id="SSF52091">
    <property type="entry name" value="SpoIIaa-like"/>
    <property type="match status" value="1"/>
</dbReference>
<dbReference type="AlphaFoldDB" id="A0A495E7H0"/>
<feature type="transmembrane region" description="Helical" evidence="5">
    <location>
        <begin position="177"/>
        <end position="195"/>
    </location>
</feature>
<dbReference type="InterPro" id="IPR036513">
    <property type="entry name" value="STAS_dom_sf"/>
</dbReference>
<feature type="transmembrane region" description="Helical" evidence="5">
    <location>
        <begin position="241"/>
        <end position="265"/>
    </location>
</feature>